<comment type="caution">
    <text evidence="1">The sequence shown here is derived from an EMBL/GenBank/DDBJ whole genome shotgun (WGS) entry which is preliminary data.</text>
</comment>
<dbReference type="Proteomes" id="UP000017837">
    <property type="component" value="Unassembled WGS sequence"/>
</dbReference>
<dbReference type="AlphaFoldDB" id="V4RN13"/>
<sequence length="113" mass="12446">MTLVPELMDNATLKANVLPAPVRGRDEIEKILTALETLYVSLEDIHRTSTSEREFIFSQARLLSGEKITINIVGVRDKSGWIANVIMNHAPDAAMHSLSIQLSEILHPGSRAA</sequence>
<accession>V4RN13</accession>
<dbReference type="EMBL" id="AWGB01000011">
    <property type="protein sequence ID" value="ESQ92633.1"/>
    <property type="molecule type" value="Genomic_DNA"/>
</dbReference>
<protein>
    <submittedName>
        <fullName evidence="1">Uncharacterized protein</fullName>
    </submittedName>
</protein>
<dbReference type="RefSeq" id="WP_018082534.1">
    <property type="nucleotide sequence ID" value="NZ_AQWM01000015.1"/>
</dbReference>
<reference evidence="1 2" key="1">
    <citation type="journal article" date="2014" name="Nature">
        <title>Sequential evolution of bacterial morphology by co-option of a developmental regulator.</title>
        <authorList>
            <person name="Jiang C."/>
            <person name="Brown P.J."/>
            <person name="Ducret A."/>
            <person name="Brun Y.V."/>
        </authorList>
    </citation>
    <scope>NUCLEOTIDE SEQUENCE [LARGE SCALE GENOMIC DNA]</scope>
    <source>
        <strain evidence="1 2">DSM 16100</strain>
    </source>
</reference>
<dbReference type="PATRIC" id="fig|1121022.4.peg.1478"/>
<name>V4RN13_9CAUL</name>
<organism evidence="1 2">
    <name type="scientific">Asticcacaulis benevestitus DSM 16100 = ATCC BAA-896</name>
    <dbReference type="NCBI Taxonomy" id="1121022"/>
    <lineage>
        <taxon>Bacteria</taxon>
        <taxon>Pseudomonadati</taxon>
        <taxon>Pseudomonadota</taxon>
        <taxon>Alphaproteobacteria</taxon>
        <taxon>Caulobacterales</taxon>
        <taxon>Caulobacteraceae</taxon>
        <taxon>Asticcacaulis</taxon>
    </lineage>
</organism>
<dbReference type="OrthoDB" id="9979976at2"/>
<evidence type="ECO:0000313" key="2">
    <source>
        <dbReference type="Proteomes" id="UP000017837"/>
    </source>
</evidence>
<proteinExistence type="predicted"/>
<keyword evidence="2" id="KW-1185">Reference proteome</keyword>
<evidence type="ECO:0000313" key="1">
    <source>
        <dbReference type="EMBL" id="ESQ92633.1"/>
    </source>
</evidence>
<gene>
    <name evidence="1" type="ORF">ABENE_07385</name>
</gene>